<gene>
    <name evidence="6" type="ORF">WMSIL1_LOCUS8460</name>
</gene>
<comment type="similarity">
    <text evidence="1">Belongs to the Tango6 family.</text>
</comment>
<dbReference type="InterPro" id="IPR011989">
    <property type="entry name" value="ARM-like"/>
</dbReference>
<dbReference type="PANTHER" id="PTHR20959">
    <property type="entry name" value="TRANSPORT AND GOLGI ORGANIZATION PROTEIN 6 FAMILY MEMBER"/>
    <property type="match status" value="1"/>
</dbReference>
<dbReference type="InterPro" id="IPR039600">
    <property type="entry name" value="TANGO6/Rtp1"/>
</dbReference>
<protein>
    <submittedName>
        <fullName evidence="6">Uncharacterized protein</fullName>
    </submittedName>
</protein>
<organism evidence="6 7">
    <name type="scientific">Hymenolepis diminuta</name>
    <name type="common">Rat tapeworm</name>
    <dbReference type="NCBI Taxonomy" id="6216"/>
    <lineage>
        <taxon>Eukaryota</taxon>
        <taxon>Metazoa</taxon>
        <taxon>Spiralia</taxon>
        <taxon>Lophotrochozoa</taxon>
        <taxon>Platyhelminthes</taxon>
        <taxon>Cestoda</taxon>
        <taxon>Eucestoda</taxon>
        <taxon>Cyclophyllidea</taxon>
        <taxon>Hymenolepididae</taxon>
        <taxon>Hymenolepis</taxon>
    </lineage>
</organism>
<evidence type="ECO:0000256" key="2">
    <source>
        <dbReference type="SAM" id="MobiDB-lite"/>
    </source>
</evidence>
<dbReference type="GO" id="GO:0009306">
    <property type="term" value="P:protein secretion"/>
    <property type="evidence" value="ECO:0007669"/>
    <property type="project" value="TreeGrafter"/>
</dbReference>
<name>A0A564YPY8_HYMDI</name>
<evidence type="ECO:0000259" key="3">
    <source>
        <dbReference type="Pfam" id="PF10363"/>
    </source>
</evidence>
<dbReference type="SUPFAM" id="SSF48371">
    <property type="entry name" value="ARM repeat"/>
    <property type="match status" value="1"/>
</dbReference>
<feature type="region of interest" description="Disordered" evidence="2">
    <location>
        <begin position="819"/>
        <end position="838"/>
    </location>
</feature>
<sequence>MSELGKLMEYLRDILPNKHVDEADPILCLRSCIERYLNRLDDNADLANSLQEKETHEAYVLCCLHLFNSLTHLDASKDNISPLFSVCQSQQITQCFEFVVCLGIYPLLSPGVSMPLELRLDNFDKFKCPSSNNHEVRIQILSQISDCFDCLLNSPIDTLKDLLSLNKFLGDYLAVLLQLGFGPYSKELLSSKSTLDVIRKSRMRLLNILDRLPRYLSFKQLFLFQSGFTKKQSPAKRVRAPKWLCDACGRLITRLFIARPQSTSGQSALKDLIVGVVDVHSTDPRHIPAVASSLAHILATPPQASSLDEYYSSLSSQIVDILATCRTKSVDSKDVLPQITRLVAVDAIHAICERDLELGKRLFLSELISKLNKIVSTDESNDIEIPSGVIDISDVKEVLSAEDLFSVTDFISELLDTRHPSQALCGLLARYSQIWFRFCSLLKLAYPSGIEEKVEEECQIKEKSGPSPVDEFRSKLLSILSSHLLNPETSFRLIRGWIHLPAIDHSTLKPLSSSEMNSLLFPVPGLIILRPASLVIPNSPESSVPQAPFRVTRIAEPISDHSLEMISAKISTLMELLAPRVNESIVGDKSEEIDEEQKSEEKAERLLNTWTKGNQDEDSEKRANLAAKLLLSLISDINAGVMGDINEENLNIQIGIQPTNFDNERAHQDLSISLTACFLASSMLERLDPSILWPSEPALAAQLMSLTLSRLCAVIDIVTEKEILKMTEESLNLVLGILAFFVNYMEKGDKVSSEARNHFGELVPLLQRVESIFPETSASAELAQQIRIALCTRGAFSIPPPQNSNPAASPKKRLIEELSSTTSADDHPVAPSKPKSEIPPQLTEIFNLLSDPFIPVKGHALIELSRLLESKDSCIIGFESEIYKTLVEYTNHEDSYIYLNAIRGLSAIGNACTDRLLPFLLERFVNKSDIVEFRLKIGEAIVRVLRELGEIAPKYRDAVVAGLLTASKDDSEFIRAASLSNLAEICQLLGESIQSVIYEIYNVMEHCLKHDVSALVRKSAAYLAGGLFRSGPATSRRDQLARLPAEIVRDTHRLLRDRSMIEKDEMVLEQLETAMFEVDACAREVAFCPPDKPGDLIKEIRVLRPFDQ</sequence>
<feature type="domain" description="TANGO6 N-terminal" evidence="5">
    <location>
        <begin position="84"/>
        <end position="252"/>
    </location>
</feature>
<dbReference type="EMBL" id="CABIJS010000333">
    <property type="protein sequence ID" value="VUZ49357.1"/>
    <property type="molecule type" value="Genomic_DNA"/>
</dbReference>
<dbReference type="Pfam" id="PF23565">
    <property type="entry name" value="ARM_TANGO6"/>
    <property type="match status" value="1"/>
</dbReference>
<dbReference type="Proteomes" id="UP000321570">
    <property type="component" value="Unassembled WGS sequence"/>
</dbReference>
<accession>A0A564YPY8</accession>
<dbReference type="AlphaFoldDB" id="A0A564YPY8"/>
<dbReference type="InterPro" id="IPR019451">
    <property type="entry name" value="Rtp1_C1"/>
</dbReference>
<dbReference type="Gene3D" id="1.25.10.10">
    <property type="entry name" value="Leucine-rich Repeat Variant"/>
    <property type="match status" value="1"/>
</dbReference>
<feature type="domain" description="RNA polymerase II assembly factor Rtp1 C-terminal" evidence="3">
    <location>
        <begin position="843"/>
        <end position="950"/>
    </location>
</feature>
<dbReference type="Pfam" id="PF25267">
    <property type="entry name" value="TANGO6_N"/>
    <property type="match status" value="1"/>
</dbReference>
<evidence type="ECO:0000259" key="4">
    <source>
        <dbReference type="Pfam" id="PF23565"/>
    </source>
</evidence>
<dbReference type="InterPro" id="IPR016024">
    <property type="entry name" value="ARM-type_fold"/>
</dbReference>
<reference evidence="6 7" key="1">
    <citation type="submission" date="2019-07" db="EMBL/GenBank/DDBJ databases">
        <authorList>
            <person name="Jastrzebski P J."/>
            <person name="Paukszto L."/>
            <person name="Jastrzebski P J."/>
        </authorList>
    </citation>
    <scope>NUCLEOTIDE SEQUENCE [LARGE SCALE GENOMIC DNA]</scope>
    <source>
        <strain evidence="6 7">WMS-il1</strain>
    </source>
</reference>
<evidence type="ECO:0000313" key="7">
    <source>
        <dbReference type="Proteomes" id="UP000321570"/>
    </source>
</evidence>
<evidence type="ECO:0000256" key="1">
    <source>
        <dbReference type="ARBA" id="ARBA00005724"/>
    </source>
</evidence>
<evidence type="ECO:0000313" key="6">
    <source>
        <dbReference type="EMBL" id="VUZ49357.1"/>
    </source>
</evidence>
<proteinExistence type="inferred from homology"/>
<keyword evidence="7" id="KW-1185">Reference proteome</keyword>
<dbReference type="InterPro" id="IPR057347">
    <property type="entry name" value="TANGO6_N"/>
</dbReference>
<dbReference type="InterPro" id="IPR057407">
    <property type="entry name" value="HEAT_TANGO6"/>
</dbReference>
<feature type="domain" description="TANGO6 HEAT repeat" evidence="4">
    <location>
        <begin position="293"/>
        <end position="436"/>
    </location>
</feature>
<dbReference type="Pfam" id="PF10363">
    <property type="entry name" value="RTP1_C1"/>
    <property type="match status" value="1"/>
</dbReference>
<dbReference type="PANTHER" id="PTHR20959:SF1">
    <property type="entry name" value="TRANSPORT AND GOLGI ORGANIZATION PROTEIN 6 HOMOLOG"/>
    <property type="match status" value="1"/>
</dbReference>
<evidence type="ECO:0000259" key="5">
    <source>
        <dbReference type="Pfam" id="PF25267"/>
    </source>
</evidence>